<keyword evidence="2" id="KW-0732">Signal</keyword>
<sequence>MKKHYSILLVLFLVFQVSVSQDSNPKLEFNTKYYDAVNEWVAFPKPSESNTYIFGYIYIDESAGFTFHMKDSFSLMNGKMVAGQVVDSKATMIKSRLGNRTSLVAILNESQKKELNLPKEPDWLNTYVNDNNVHYLKQIGYHYNHVSASHNALKPLLKGYAMEPHYEGLEFELGFAYNALQQFDKAIPVLEKAVEHDISNHLLYKELGYAYINSQKNDKAEKAYLKGIEVSNDDAIKCEMALNMSNVFFVAKNKAKFKEWAAITRKYSSKTPQYLQYIEYFEKELDKM</sequence>
<feature type="repeat" description="TPR" evidence="1">
    <location>
        <begin position="167"/>
        <end position="200"/>
    </location>
</feature>
<dbReference type="InterPro" id="IPR011990">
    <property type="entry name" value="TPR-like_helical_dom_sf"/>
</dbReference>
<dbReference type="RefSeq" id="WP_092209452.1">
    <property type="nucleotide sequence ID" value="NZ_FOVN01000006.1"/>
</dbReference>
<keyword evidence="1" id="KW-0802">TPR repeat</keyword>
<organism evidence="3 4">
    <name type="scientific">Bizionia echini</name>
    <dbReference type="NCBI Taxonomy" id="649333"/>
    <lineage>
        <taxon>Bacteria</taxon>
        <taxon>Pseudomonadati</taxon>
        <taxon>Bacteroidota</taxon>
        <taxon>Flavobacteriia</taxon>
        <taxon>Flavobacteriales</taxon>
        <taxon>Flavobacteriaceae</taxon>
        <taxon>Bizionia</taxon>
    </lineage>
</organism>
<dbReference type="OrthoDB" id="672063at2"/>
<dbReference type="SUPFAM" id="SSF48452">
    <property type="entry name" value="TPR-like"/>
    <property type="match status" value="1"/>
</dbReference>
<feature type="signal peptide" evidence="2">
    <location>
        <begin position="1"/>
        <end position="20"/>
    </location>
</feature>
<protein>
    <submittedName>
        <fullName evidence="3">TPR repeat-containing protein</fullName>
    </submittedName>
</protein>
<evidence type="ECO:0000256" key="1">
    <source>
        <dbReference type="PROSITE-ProRule" id="PRU00339"/>
    </source>
</evidence>
<feature type="repeat" description="TPR" evidence="1">
    <location>
        <begin position="201"/>
        <end position="234"/>
    </location>
</feature>
<keyword evidence="4" id="KW-1185">Reference proteome</keyword>
<evidence type="ECO:0000313" key="4">
    <source>
        <dbReference type="Proteomes" id="UP000198705"/>
    </source>
</evidence>
<feature type="chain" id="PRO_5011624704" evidence="2">
    <location>
        <begin position="21"/>
        <end position="288"/>
    </location>
</feature>
<dbReference type="EMBL" id="FOVN01000006">
    <property type="protein sequence ID" value="SFN93222.1"/>
    <property type="molecule type" value="Genomic_DNA"/>
</dbReference>
<dbReference type="Pfam" id="PF13181">
    <property type="entry name" value="TPR_8"/>
    <property type="match status" value="2"/>
</dbReference>
<evidence type="ECO:0000313" key="3">
    <source>
        <dbReference type="EMBL" id="SFN93222.1"/>
    </source>
</evidence>
<reference evidence="4" key="1">
    <citation type="submission" date="2016-10" db="EMBL/GenBank/DDBJ databases">
        <authorList>
            <person name="Varghese N."/>
            <person name="Submissions S."/>
        </authorList>
    </citation>
    <scope>NUCLEOTIDE SEQUENCE [LARGE SCALE GENOMIC DNA]</scope>
    <source>
        <strain evidence="4">DSM 23925</strain>
    </source>
</reference>
<dbReference type="AlphaFoldDB" id="A0A1I5D1X2"/>
<dbReference type="Gene3D" id="1.25.40.10">
    <property type="entry name" value="Tetratricopeptide repeat domain"/>
    <property type="match status" value="1"/>
</dbReference>
<evidence type="ECO:0000256" key="2">
    <source>
        <dbReference type="SAM" id="SignalP"/>
    </source>
</evidence>
<accession>A0A1I5D1X2</accession>
<dbReference type="InterPro" id="IPR019734">
    <property type="entry name" value="TPR_rpt"/>
</dbReference>
<name>A0A1I5D1X2_9FLAO</name>
<dbReference type="STRING" id="649333.SAMN04487989_106168"/>
<proteinExistence type="predicted"/>
<dbReference type="SMART" id="SM00028">
    <property type="entry name" value="TPR"/>
    <property type="match status" value="2"/>
</dbReference>
<gene>
    <name evidence="3" type="ORF">SAMN04487989_106168</name>
</gene>
<dbReference type="Proteomes" id="UP000198705">
    <property type="component" value="Unassembled WGS sequence"/>
</dbReference>
<dbReference type="PROSITE" id="PS50005">
    <property type="entry name" value="TPR"/>
    <property type="match status" value="2"/>
</dbReference>